<feature type="coiled-coil region" evidence="1">
    <location>
        <begin position="94"/>
        <end position="121"/>
    </location>
</feature>
<sequence length="392" mass="44513">MASANSTLIINTGDHNISNSTANSSVIDDKNNESQVIPILQCFVCDATVKGRYYALATCRTQSSRSKVIEKLGELVGERYMVVISEDDVICRSCANLINTLDRLETEMHNVRENVLRFLEQKYSLQKGELLGSSEKPKLSQPPQITRCNTHNAGSHLKKKDDTLSVNDIENNKNKKNVWMQCDKCKYTTHHNSFMVHHIRDHIKQKVSCDKCGMQFSGDQKKINHECNIQKYPNEMEALKEHERDKGVCVKNPNEELAKISGIDKNGQQNISMLPLHTYSQLHIPNENIPVIKLSNAENFQIPNILEHDEMSAPDQPMYVRVLQHINVNESFMHPTELASTHNDVDMMIKVKDSSTKQLLTLTEDGNLEMVEVACWNDVQPGTPDPDTDMHF</sequence>
<feature type="compositionally biased region" description="Polar residues" evidence="2">
    <location>
        <begin position="141"/>
        <end position="153"/>
    </location>
</feature>
<keyword evidence="1" id="KW-0175">Coiled coil</keyword>
<evidence type="ECO:0000256" key="1">
    <source>
        <dbReference type="SAM" id="Coils"/>
    </source>
</evidence>
<dbReference type="AlphaFoldDB" id="A0AAD9VRK6"/>
<proteinExistence type="predicted"/>
<evidence type="ECO:0000256" key="2">
    <source>
        <dbReference type="SAM" id="MobiDB-lite"/>
    </source>
</evidence>
<reference evidence="3" key="2">
    <citation type="journal article" date="2023" name="Commun. Biol.">
        <title>Intrasexual cuticular hydrocarbon dimorphism in a wasp sheds light on hydrocarbon biosynthesis genes in Hymenoptera.</title>
        <authorList>
            <person name="Moris V.C."/>
            <person name="Podsiadlowski L."/>
            <person name="Martin S."/>
            <person name="Oeyen J.P."/>
            <person name="Donath A."/>
            <person name="Petersen M."/>
            <person name="Wilbrandt J."/>
            <person name="Misof B."/>
            <person name="Liedtke D."/>
            <person name="Thamm M."/>
            <person name="Scheiner R."/>
            <person name="Schmitt T."/>
            <person name="Niehuis O."/>
        </authorList>
    </citation>
    <scope>NUCLEOTIDE SEQUENCE</scope>
    <source>
        <strain evidence="3">GBR_01_08_01A</strain>
    </source>
</reference>
<evidence type="ECO:0000313" key="4">
    <source>
        <dbReference type="Proteomes" id="UP001258017"/>
    </source>
</evidence>
<reference evidence="3" key="1">
    <citation type="submission" date="2021-08" db="EMBL/GenBank/DDBJ databases">
        <authorList>
            <person name="Misof B."/>
            <person name="Oliver O."/>
            <person name="Podsiadlowski L."/>
            <person name="Donath A."/>
            <person name="Peters R."/>
            <person name="Mayer C."/>
            <person name="Rust J."/>
            <person name="Gunkel S."/>
            <person name="Lesny P."/>
            <person name="Martin S."/>
            <person name="Oeyen J.P."/>
            <person name="Petersen M."/>
            <person name="Panagiotis P."/>
            <person name="Wilbrandt J."/>
            <person name="Tanja T."/>
        </authorList>
    </citation>
    <scope>NUCLEOTIDE SEQUENCE</scope>
    <source>
        <strain evidence="3">GBR_01_08_01A</strain>
        <tissue evidence="3">Thorax + abdomen</tissue>
    </source>
</reference>
<name>A0AAD9VRK6_9HYME</name>
<comment type="caution">
    <text evidence="3">The sequence shown here is derived from an EMBL/GenBank/DDBJ whole genome shotgun (WGS) entry which is preliminary data.</text>
</comment>
<feature type="region of interest" description="Disordered" evidence="2">
    <location>
        <begin position="133"/>
        <end position="158"/>
    </location>
</feature>
<accession>A0AAD9VRK6</accession>
<evidence type="ECO:0000313" key="3">
    <source>
        <dbReference type="EMBL" id="KAK2583502.1"/>
    </source>
</evidence>
<keyword evidence="4" id="KW-1185">Reference proteome</keyword>
<protein>
    <recommendedName>
        <fullName evidence="5">C2H2-type domain-containing protein</fullName>
    </recommendedName>
</protein>
<gene>
    <name evidence="3" type="ORF">KPH14_009462</name>
</gene>
<evidence type="ECO:0008006" key="5">
    <source>
        <dbReference type="Google" id="ProtNLM"/>
    </source>
</evidence>
<dbReference type="EMBL" id="JAIFRP010000030">
    <property type="protein sequence ID" value="KAK2583502.1"/>
    <property type="molecule type" value="Genomic_DNA"/>
</dbReference>
<dbReference type="Proteomes" id="UP001258017">
    <property type="component" value="Unassembled WGS sequence"/>
</dbReference>
<organism evidence="3 4">
    <name type="scientific">Odynerus spinipes</name>
    <dbReference type="NCBI Taxonomy" id="1348599"/>
    <lineage>
        <taxon>Eukaryota</taxon>
        <taxon>Metazoa</taxon>
        <taxon>Ecdysozoa</taxon>
        <taxon>Arthropoda</taxon>
        <taxon>Hexapoda</taxon>
        <taxon>Insecta</taxon>
        <taxon>Pterygota</taxon>
        <taxon>Neoptera</taxon>
        <taxon>Endopterygota</taxon>
        <taxon>Hymenoptera</taxon>
        <taxon>Apocrita</taxon>
        <taxon>Aculeata</taxon>
        <taxon>Vespoidea</taxon>
        <taxon>Vespidae</taxon>
        <taxon>Eumeninae</taxon>
        <taxon>Odynerus</taxon>
    </lineage>
</organism>